<dbReference type="InterPro" id="IPR044854">
    <property type="entry name" value="IraM/PmrD"/>
</dbReference>
<comment type="caution">
    <text evidence="1">The sequence shown here is derived from an EMBL/GenBank/DDBJ whole genome shotgun (WGS) entry which is preliminary data.</text>
</comment>
<dbReference type="AlphaFoldDB" id="A0A739D6B4"/>
<dbReference type="PROSITE" id="PS51257">
    <property type="entry name" value="PROKAR_LIPOPROTEIN"/>
    <property type="match status" value="1"/>
</dbReference>
<reference evidence="1" key="1">
    <citation type="journal article" date="2018" name="Genome Biol.">
        <title>SKESA: strategic k-mer extension for scrupulous assemblies.</title>
        <authorList>
            <person name="Souvorov A."/>
            <person name="Agarwala R."/>
            <person name="Lipman D.J."/>
        </authorList>
    </citation>
    <scope>NUCLEOTIDE SEQUENCE</scope>
    <source>
        <strain evidence="1">09-2866</strain>
    </source>
</reference>
<sequence length="26" mass="2865">MEWKVVDTVISPSTGVSFSCIHSLKN</sequence>
<accession>A0A739D6B4</accession>
<feature type="non-terminal residue" evidence="1">
    <location>
        <position position="26"/>
    </location>
</feature>
<dbReference type="Pfam" id="PF11183">
    <property type="entry name" value="PmrD"/>
    <property type="match status" value="1"/>
</dbReference>
<organism evidence="1">
    <name type="scientific">Salmonella oranienberg</name>
    <dbReference type="NCBI Taxonomy" id="28147"/>
    <lineage>
        <taxon>Bacteria</taxon>
        <taxon>Pseudomonadati</taxon>
        <taxon>Pseudomonadota</taxon>
        <taxon>Gammaproteobacteria</taxon>
        <taxon>Enterobacterales</taxon>
        <taxon>Enterobacteriaceae</taxon>
        <taxon>Salmonella</taxon>
    </lineage>
</organism>
<protein>
    <submittedName>
        <fullName evidence="1">Anti-adapter protein IraM</fullName>
    </submittedName>
</protein>
<name>A0A739D6B4_SALON</name>
<evidence type="ECO:0000313" key="1">
    <source>
        <dbReference type="EMBL" id="HAE9336569.1"/>
    </source>
</evidence>
<reference evidence="1" key="2">
    <citation type="submission" date="2018-07" db="EMBL/GenBank/DDBJ databases">
        <authorList>
            <consortium name="NCBI Pathogen Detection Project"/>
        </authorList>
    </citation>
    <scope>NUCLEOTIDE SEQUENCE</scope>
    <source>
        <strain evidence="1">09-2866</strain>
    </source>
</reference>
<gene>
    <name evidence="1" type="ORF">G4Y37_004332</name>
</gene>
<dbReference type="EMBL" id="DAATNW010000103">
    <property type="protein sequence ID" value="HAE9336569.1"/>
    <property type="molecule type" value="Genomic_DNA"/>
</dbReference>
<proteinExistence type="predicted"/>